<reference evidence="5" key="1">
    <citation type="submission" date="2021-12" db="EMBL/GenBank/DDBJ databases">
        <title>Prjna785345.</title>
        <authorList>
            <person name="Rujirawat T."/>
            <person name="Krajaejun T."/>
        </authorList>
    </citation>
    <scope>NUCLEOTIDE SEQUENCE</scope>
    <source>
        <strain evidence="5">Pi057C3</strain>
    </source>
</reference>
<evidence type="ECO:0000256" key="1">
    <source>
        <dbReference type="ARBA" id="ARBA00022737"/>
    </source>
</evidence>
<sequence length="381" mass="40696">MADTSTAAPSKPTAAMSVAEVVEKTKSDPRFTRGLALLKEKRYEEAVATFEDMLRTMIEVEKETESLSVAPVYYEYGHALLSLAEATASVFGSSVQPEDGDGDGDVEQEAKDTADDLQVAWEMLEIARVIYSRQAEELVVDKELARVYMRLGDIGMDREEEGLKFYVLAGHVMAENIHRVAKECGVPQVLEFVQARIPKYSHPLGESSAAESDIDDIESKGKGKQKATANGALEFLHGDAAAVRDEFLACVQVYKSQRGASDESEKVNSDNLNDLEAQLLEYLEIYAELKEKVDAIKESAQAEAVVMGAKSVAPAAGPVTTIGFGTPPPSASGAAAPVVASSSAATPAAAPSSAVNVLPVVKKRKITPQTVVPTAQDKTDA</sequence>
<dbReference type="PANTHER" id="PTHR15081">
    <property type="entry name" value="NUCLEAR AUTOANTIGENIC SPERM PROTEIN NASP -RELATED"/>
    <property type="match status" value="1"/>
</dbReference>
<dbReference type="PANTHER" id="PTHR15081:SF1">
    <property type="entry name" value="NUCLEAR AUTOANTIGENIC SPERM PROTEIN"/>
    <property type="match status" value="1"/>
</dbReference>
<feature type="coiled-coil region" evidence="3">
    <location>
        <begin position="272"/>
        <end position="299"/>
    </location>
</feature>
<evidence type="ECO:0000256" key="3">
    <source>
        <dbReference type="SAM" id="Coils"/>
    </source>
</evidence>
<evidence type="ECO:0000256" key="4">
    <source>
        <dbReference type="SAM" id="MobiDB-lite"/>
    </source>
</evidence>
<gene>
    <name evidence="5" type="ORF">P43SY_010182</name>
</gene>
<proteinExistence type="predicted"/>
<dbReference type="GO" id="GO:0006335">
    <property type="term" value="P:DNA replication-dependent chromatin assembly"/>
    <property type="evidence" value="ECO:0007669"/>
    <property type="project" value="TreeGrafter"/>
</dbReference>
<protein>
    <recommendedName>
        <fullName evidence="7">Tetratricopeptide SHNi-TPR domain-containing protein</fullName>
    </recommendedName>
</protein>
<dbReference type="Gene3D" id="1.25.40.10">
    <property type="entry name" value="Tetratricopeptide repeat domain"/>
    <property type="match status" value="1"/>
</dbReference>
<keyword evidence="2" id="KW-0802">TPR repeat</keyword>
<keyword evidence="3" id="KW-0175">Coiled coil</keyword>
<name>A0AAD5M7R4_PYTIN</name>
<keyword evidence="1" id="KW-0677">Repeat</keyword>
<evidence type="ECO:0000313" key="6">
    <source>
        <dbReference type="Proteomes" id="UP001209570"/>
    </source>
</evidence>
<feature type="region of interest" description="Disordered" evidence="4">
    <location>
        <begin position="330"/>
        <end position="353"/>
    </location>
</feature>
<feature type="compositionally biased region" description="Low complexity" evidence="4">
    <location>
        <begin position="331"/>
        <end position="353"/>
    </location>
</feature>
<comment type="caution">
    <text evidence="5">The sequence shown here is derived from an EMBL/GenBank/DDBJ whole genome shotgun (WGS) entry which is preliminary data.</text>
</comment>
<organism evidence="5 6">
    <name type="scientific">Pythium insidiosum</name>
    <name type="common">Pythiosis disease agent</name>
    <dbReference type="NCBI Taxonomy" id="114742"/>
    <lineage>
        <taxon>Eukaryota</taxon>
        <taxon>Sar</taxon>
        <taxon>Stramenopiles</taxon>
        <taxon>Oomycota</taxon>
        <taxon>Peronosporomycetes</taxon>
        <taxon>Pythiales</taxon>
        <taxon>Pythiaceae</taxon>
        <taxon>Pythium</taxon>
    </lineage>
</organism>
<evidence type="ECO:0008006" key="7">
    <source>
        <dbReference type="Google" id="ProtNLM"/>
    </source>
</evidence>
<dbReference type="InterPro" id="IPR051730">
    <property type="entry name" value="NASP-like"/>
</dbReference>
<keyword evidence="6" id="KW-1185">Reference proteome</keyword>
<dbReference type="Proteomes" id="UP001209570">
    <property type="component" value="Unassembled WGS sequence"/>
</dbReference>
<dbReference type="GO" id="GO:0034080">
    <property type="term" value="P:CENP-A containing chromatin assembly"/>
    <property type="evidence" value="ECO:0007669"/>
    <property type="project" value="TreeGrafter"/>
</dbReference>
<evidence type="ECO:0000313" key="5">
    <source>
        <dbReference type="EMBL" id="KAJ0407641.1"/>
    </source>
</evidence>
<dbReference type="GO" id="GO:0005654">
    <property type="term" value="C:nucleoplasm"/>
    <property type="evidence" value="ECO:0007669"/>
    <property type="project" value="TreeGrafter"/>
</dbReference>
<evidence type="ECO:0000256" key="2">
    <source>
        <dbReference type="ARBA" id="ARBA00022803"/>
    </source>
</evidence>
<dbReference type="GO" id="GO:0042393">
    <property type="term" value="F:histone binding"/>
    <property type="evidence" value="ECO:0007669"/>
    <property type="project" value="TreeGrafter"/>
</dbReference>
<dbReference type="EMBL" id="JAKCXM010000019">
    <property type="protein sequence ID" value="KAJ0407641.1"/>
    <property type="molecule type" value="Genomic_DNA"/>
</dbReference>
<dbReference type="InterPro" id="IPR011990">
    <property type="entry name" value="TPR-like_helical_dom_sf"/>
</dbReference>
<dbReference type="AlphaFoldDB" id="A0AAD5M7R4"/>
<accession>A0AAD5M7R4</accession>